<dbReference type="Pfam" id="PF24792">
    <property type="entry name" value="DUF7701"/>
    <property type="match status" value="1"/>
</dbReference>
<dbReference type="InterPro" id="IPR056118">
    <property type="entry name" value="DUF7701"/>
</dbReference>
<evidence type="ECO:0000313" key="2">
    <source>
        <dbReference type="EMBL" id="MEV5510618.1"/>
    </source>
</evidence>
<keyword evidence="3" id="KW-1185">Reference proteome</keyword>
<name>A0ABV3K6P9_STRON</name>
<sequence>MSYLCDDARLIQSHLPPQARPPEDADALFLIYAVLMRAKGLGVTDVDVHDAWAAWMETRNPGHPALVPFDSLDESTRLADLPYVQAIHAATRERARPGRSG</sequence>
<feature type="domain" description="DUF7701" evidence="1">
    <location>
        <begin position="2"/>
        <end position="91"/>
    </location>
</feature>
<dbReference type="EMBL" id="JBFAUK010000036">
    <property type="protein sequence ID" value="MEV5510618.1"/>
    <property type="molecule type" value="Genomic_DNA"/>
</dbReference>
<accession>A0ABV3K6P9</accession>
<evidence type="ECO:0000313" key="3">
    <source>
        <dbReference type="Proteomes" id="UP001552594"/>
    </source>
</evidence>
<proteinExistence type="predicted"/>
<dbReference type="Proteomes" id="UP001552594">
    <property type="component" value="Unassembled WGS sequence"/>
</dbReference>
<comment type="caution">
    <text evidence="2">The sequence shown here is derived from an EMBL/GenBank/DDBJ whole genome shotgun (WGS) entry which is preliminary data.</text>
</comment>
<organism evidence="2 3">
    <name type="scientific">Streptomyces orinoci</name>
    <name type="common">Streptoverticillium orinoci</name>
    <dbReference type="NCBI Taxonomy" id="67339"/>
    <lineage>
        <taxon>Bacteria</taxon>
        <taxon>Bacillati</taxon>
        <taxon>Actinomycetota</taxon>
        <taxon>Actinomycetes</taxon>
        <taxon>Kitasatosporales</taxon>
        <taxon>Streptomycetaceae</taxon>
        <taxon>Streptomyces</taxon>
    </lineage>
</organism>
<gene>
    <name evidence="2" type="ORF">AB0L16_30050</name>
</gene>
<protein>
    <recommendedName>
        <fullName evidence="1">DUF7701 domain-containing protein</fullName>
    </recommendedName>
</protein>
<reference evidence="2 3" key="1">
    <citation type="submission" date="2024-06" db="EMBL/GenBank/DDBJ databases">
        <title>The Natural Products Discovery Center: Release of the First 8490 Sequenced Strains for Exploring Actinobacteria Biosynthetic Diversity.</title>
        <authorList>
            <person name="Kalkreuter E."/>
            <person name="Kautsar S.A."/>
            <person name="Yang D."/>
            <person name="Bader C.D."/>
            <person name="Teijaro C.N."/>
            <person name="Fluegel L."/>
            <person name="Davis C.M."/>
            <person name="Simpson J.R."/>
            <person name="Lauterbach L."/>
            <person name="Steele A.D."/>
            <person name="Gui C."/>
            <person name="Meng S."/>
            <person name="Li G."/>
            <person name="Viehrig K."/>
            <person name="Ye F."/>
            <person name="Su P."/>
            <person name="Kiefer A.F."/>
            <person name="Nichols A."/>
            <person name="Cepeda A.J."/>
            <person name="Yan W."/>
            <person name="Fan B."/>
            <person name="Jiang Y."/>
            <person name="Adhikari A."/>
            <person name="Zheng C.-J."/>
            <person name="Schuster L."/>
            <person name="Cowan T.M."/>
            <person name="Smanski M.J."/>
            <person name="Chevrette M.G."/>
            <person name="De Carvalho L.P.S."/>
            <person name="Shen B."/>
        </authorList>
    </citation>
    <scope>NUCLEOTIDE SEQUENCE [LARGE SCALE GENOMIC DNA]</scope>
    <source>
        <strain evidence="2 3">NPDC052347</strain>
    </source>
</reference>
<evidence type="ECO:0000259" key="1">
    <source>
        <dbReference type="Pfam" id="PF24792"/>
    </source>
</evidence>
<dbReference type="RefSeq" id="WP_109278762.1">
    <property type="nucleotide sequence ID" value="NZ_JBFAUK010000036.1"/>
</dbReference>